<dbReference type="RefSeq" id="WP_026367735.1">
    <property type="nucleotide sequence ID" value="NZ_CP012801.1"/>
</dbReference>
<keyword evidence="2 6" id="KW-0378">Hydrolase</keyword>
<dbReference type="InterPro" id="IPR041542">
    <property type="entry name" value="GH43_C2"/>
</dbReference>
<dbReference type="PANTHER" id="PTHR42812:SF12">
    <property type="entry name" value="BETA-XYLOSIDASE-RELATED"/>
    <property type="match status" value="1"/>
</dbReference>
<dbReference type="EMBL" id="CP012801">
    <property type="protein sequence ID" value="ALJ61279.1"/>
    <property type="molecule type" value="Genomic_DNA"/>
</dbReference>
<dbReference type="InterPro" id="IPR023296">
    <property type="entry name" value="Glyco_hydro_beta-prop_sf"/>
</dbReference>
<feature type="active site" description="Proton acceptor" evidence="4">
    <location>
        <position position="50"/>
    </location>
</feature>
<feature type="active site" description="Proton donor" evidence="4">
    <location>
        <position position="217"/>
    </location>
</feature>
<evidence type="ECO:0000256" key="1">
    <source>
        <dbReference type="ARBA" id="ARBA00009865"/>
    </source>
</evidence>
<dbReference type="PATRIC" id="fig|246787.4.peg.4199"/>
<protein>
    <submittedName>
        <fullName evidence="9">Beta-xylosidase</fullName>
        <ecNumber evidence="9">3.2.1.37</ecNumber>
    </submittedName>
</protein>
<reference evidence="9 10" key="1">
    <citation type="journal article" date="2015" name="Science">
        <title>Genetic determinants of in vivo fitness and diet responsiveness in multiple human gut Bacteroides.</title>
        <authorList>
            <person name="Wu M."/>
            <person name="McNulty N.P."/>
            <person name="Rodionov D.A."/>
            <person name="Khoroshkin M.S."/>
            <person name="Griffin N.W."/>
            <person name="Cheng J."/>
            <person name="Latreille P."/>
            <person name="Kerstetter R.A."/>
            <person name="Terrapon N."/>
            <person name="Henrissat B."/>
            <person name="Osterman A.L."/>
            <person name="Gordon J.I."/>
        </authorList>
    </citation>
    <scope>NUCLEOTIDE SEQUENCE [LARGE SCALE GENOMIC DNA]</scope>
    <source>
        <strain evidence="9 10">WH2</strain>
    </source>
</reference>
<feature type="signal peptide" evidence="7">
    <location>
        <begin position="1"/>
        <end position="20"/>
    </location>
</feature>
<feature type="chain" id="PRO_5006047799" evidence="7">
    <location>
        <begin position="21"/>
        <end position="560"/>
    </location>
</feature>
<dbReference type="CDD" id="cd09001">
    <property type="entry name" value="GH43_FsAxh1-like"/>
    <property type="match status" value="1"/>
</dbReference>
<evidence type="ECO:0000256" key="6">
    <source>
        <dbReference type="RuleBase" id="RU361187"/>
    </source>
</evidence>
<dbReference type="InterPro" id="IPR006710">
    <property type="entry name" value="Glyco_hydro_43"/>
</dbReference>
<dbReference type="Proteomes" id="UP000061809">
    <property type="component" value="Chromosome"/>
</dbReference>
<dbReference type="PANTHER" id="PTHR42812">
    <property type="entry name" value="BETA-XYLOSIDASE"/>
    <property type="match status" value="1"/>
</dbReference>
<dbReference type="GO" id="GO:0009044">
    <property type="term" value="F:xylan 1,4-beta-xylosidase activity"/>
    <property type="evidence" value="ECO:0007669"/>
    <property type="project" value="UniProtKB-EC"/>
</dbReference>
<accession>A0A0P0GMT4</accession>
<evidence type="ECO:0000256" key="2">
    <source>
        <dbReference type="ARBA" id="ARBA00022801"/>
    </source>
</evidence>
<dbReference type="AlphaFoldDB" id="A0A0P0GMT4"/>
<dbReference type="KEGG" id="bcel:BcellWH2_04059"/>
<evidence type="ECO:0000313" key="10">
    <source>
        <dbReference type="Proteomes" id="UP000061809"/>
    </source>
</evidence>
<evidence type="ECO:0000256" key="5">
    <source>
        <dbReference type="PIRSR" id="PIRSR606710-2"/>
    </source>
</evidence>
<dbReference type="EC" id="3.2.1.37" evidence="9"/>
<dbReference type="SUPFAM" id="SSF49899">
    <property type="entry name" value="Concanavalin A-like lectins/glucanases"/>
    <property type="match status" value="1"/>
</dbReference>
<dbReference type="Gene3D" id="2.115.10.20">
    <property type="entry name" value="Glycosyl hydrolase domain, family 43"/>
    <property type="match status" value="1"/>
</dbReference>
<dbReference type="Pfam" id="PF17851">
    <property type="entry name" value="GH43_C2"/>
    <property type="match status" value="1"/>
</dbReference>
<evidence type="ECO:0000259" key="8">
    <source>
        <dbReference type="Pfam" id="PF17851"/>
    </source>
</evidence>
<dbReference type="Gene3D" id="2.60.120.200">
    <property type="match status" value="1"/>
</dbReference>
<feature type="domain" description="Beta-xylosidase C-terminal Concanavalin A-like" evidence="8">
    <location>
        <begin position="345"/>
        <end position="557"/>
    </location>
</feature>
<feature type="site" description="Important for catalytic activity, responsible for pKa modulation of the active site Glu and correct orientation of both the proton donor and substrate" evidence="5">
    <location>
        <position position="159"/>
    </location>
</feature>
<evidence type="ECO:0000256" key="7">
    <source>
        <dbReference type="SAM" id="SignalP"/>
    </source>
</evidence>
<evidence type="ECO:0000313" key="9">
    <source>
        <dbReference type="EMBL" id="ALJ61279.1"/>
    </source>
</evidence>
<dbReference type="GO" id="GO:0005975">
    <property type="term" value="P:carbohydrate metabolic process"/>
    <property type="evidence" value="ECO:0007669"/>
    <property type="project" value="InterPro"/>
</dbReference>
<sequence>MKARKTLMSLCLLLALPLAAQQKNYVSEVWVADQGNGKYKNPVLYADYSDPDACRVGDDYYMTSSSFNCLPGLQILHSKDLVNWTIIGAAVPYALSPIETPERPEHGNRVWAPAIRHHNGEFYIFWGDPDQGAFMVKAKDPKGPWTEPVLVKPGKGIIDTCPLWDEDGKVYMVHAYAGSRAELKSVITICELNAEATKAITPSRIVFDGHEAHQTCEGPKFYKRNGYYYIFHPAGGVPTGWQVVLRSKNVYGPYEWKTVLAQGNSPVNGPHQGAWVDTPTGEDWFFHFQDVGAYGRLVHLQPMKWVNDWPVIGIDKDGDGCGEPVMTYKKPNVGKTYPICTPQESDEFDGYTLSPQWQWHANINEKWAYYAGDQSIVRLYSYPVVKEYKNLFDVANLLLQKAPAPNFTATMKLTFKPVDKYKGERTGLVVMGMDYAGLILENTDKGLVLSQVSCLKADKGTPEQVNGTVDLTDNTIYLKVKFSSDANKKISKSEGGHDLLVMCDFSYSLDGKKYQPLGKSFQAKEGKWIGVKVGTFCTRPAITTNDGGWADVDWFRITKK</sequence>
<keyword evidence="3 6" id="KW-0326">Glycosidase</keyword>
<evidence type="ECO:0000256" key="3">
    <source>
        <dbReference type="ARBA" id="ARBA00023295"/>
    </source>
</evidence>
<organism evidence="9 10">
    <name type="scientific">Bacteroides cellulosilyticus</name>
    <dbReference type="NCBI Taxonomy" id="246787"/>
    <lineage>
        <taxon>Bacteria</taxon>
        <taxon>Pseudomonadati</taxon>
        <taxon>Bacteroidota</taxon>
        <taxon>Bacteroidia</taxon>
        <taxon>Bacteroidales</taxon>
        <taxon>Bacteroidaceae</taxon>
        <taxon>Bacteroides</taxon>
    </lineage>
</organism>
<dbReference type="InterPro" id="IPR051795">
    <property type="entry name" value="Glycosyl_Hydrlase_43"/>
</dbReference>
<evidence type="ECO:0000256" key="4">
    <source>
        <dbReference type="PIRSR" id="PIRSR606710-1"/>
    </source>
</evidence>
<keyword evidence="7" id="KW-0732">Signal</keyword>
<gene>
    <name evidence="9" type="primary">xynB_7</name>
    <name evidence="9" type="ORF">BcellWH2_04059</name>
</gene>
<proteinExistence type="inferred from homology"/>
<dbReference type="SUPFAM" id="SSF75005">
    <property type="entry name" value="Arabinanase/levansucrase/invertase"/>
    <property type="match status" value="1"/>
</dbReference>
<comment type="similarity">
    <text evidence="1 6">Belongs to the glycosyl hydrolase 43 family.</text>
</comment>
<dbReference type="Pfam" id="PF04616">
    <property type="entry name" value="Glyco_hydro_43"/>
    <property type="match status" value="1"/>
</dbReference>
<dbReference type="InterPro" id="IPR013320">
    <property type="entry name" value="ConA-like_dom_sf"/>
</dbReference>
<name>A0A0P0GMT4_9BACE</name>